<dbReference type="NCBIfam" id="TIGR00778">
    <property type="entry name" value="ahpD_dom"/>
    <property type="match status" value="1"/>
</dbReference>
<dbReference type="PANTHER" id="PTHR35446">
    <property type="entry name" value="SI:CH211-175M2.5"/>
    <property type="match status" value="1"/>
</dbReference>
<name>A0ABT1IEC8_9PSEU</name>
<accession>A0ABT1IEC8</accession>
<protein>
    <submittedName>
        <fullName evidence="2">Alkylhydroperoxidase AhpD family core domain-containing protein</fullName>
    </submittedName>
</protein>
<dbReference type="Gene3D" id="1.20.1290.10">
    <property type="entry name" value="AhpD-like"/>
    <property type="match status" value="1"/>
</dbReference>
<keyword evidence="3" id="KW-1185">Reference proteome</keyword>
<dbReference type="InterPro" id="IPR004675">
    <property type="entry name" value="AhpD_core"/>
</dbReference>
<dbReference type="InterPro" id="IPR003779">
    <property type="entry name" value="CMD-like"/>
</dbReference>
<feature type="domain" description="Carboxymuconolactone decarboxylase-like" evidence="1">
    <location>
        <begin position="61"/>
        <end position="126"/>
    </location>
</feature>
<dbReference type="RefSeq" id="WP_253887949.1">
    <property type="nucleotide sequence ID" value="NZ_BAAAVB010000013.1"/>
</dbReference>
<dbReference type="PANTHER" id="PTHR35446:SF2">
    <property type="entry name" value="CARBOXYMUCONOLACTONE DECARBOXYLASE-LIKE DOMAIN-CONTAINING PROTEIN"/>
    <property type="match status" value="1"/>
</dbReference>
<reference evidence="2 3" key="1">
    <citation type="submission" date="2022-06" db="EMBL/GenBank/DDBJ databases">
        <title>Genomic Encyclopedia of Archaeal and Bacterial Type Strains, Phase II (KMG-II): from individual species to whole genera.</title>
        <authorList>
            <person name="Goeker M."/>
        </authorList>
    </citation>
    <scope>NUCLEOTIDE SEQUENCE [LARGE SCALE GENOMIC DNA]</scope>
    <source>
        <strain evidence="2 3">DSM 44255</strain>
    </source>
</reference>
<evidence type="ECO:0000313" key="2">
    <source>
        <dbReference type="EMBL" id="MCP2270987.1"/>
    </source>
</evidence>
<evidence type="ECO:0000313" key="3">
    <source>
        <dbReference type="Proteomes" id="UP001205185"/>
    </source>
</evidence>
<dbReference type="EMBL" id="JAMTCO010000008">
    <property type="protein sequence ID" value="MCP2270987.1"/>
    <property type="molecule type" value="Genomic_DNA"/>
</dbReference>
<organism evidence="2 3">
    <name type="scientific">Actinokineospora diospyrosa</name>
    <dbReference type="NCBI Taxonomy" id="103728"/>
    <lineage>
        <taxon>Bacteria</taxon>
        <taxon>Bacillati</taxon>
        <taxon>Actinomycetota</taxon>
        <taxon>Actinomycetes</taxon>
        <taxon>Pseudonocardiales</taxon>
        <taxon>Pseudonocardiaceae</taxon>
        <taxon>Actinokineospora</taxon>
    </lineage>
</organism>
<evidence type="ECO:0000259" key="1">
    <source>
        <dbReference type="Pfam" id="PF02627"/>
    </source>
</evidence>
<proteinExistence type="predicted"/>
<dbReference type="Proteomes" id="UP001205185">
    <property type="component" value="Unassembled WGS sequence"/>
</dbReference>
<dbReference type="SUPFAM" id="SSF69118">
    <property type="entry name" value="AhpD-like"/>
    <property type="match status" value="2"/>
</dbReference>
<gene>
    <name evidence="2" type="ORF">LV75_003499</name>
</gene>
<comment type="caution">
    <text evidence="2">The sequence shown here is derived from an EMBL/GenBank/DDBJ whole genome shotgun (WGS) entry which is preliminary data.</text>
</comment>
<dbReference type="Pfam" id="PF02627">
    <property type="entry name" value="CMD"/>
    <property type="match status" value="1"/>
</dbReference>
<sequence>MSGGLVRKALRKSLNQVRYLTPVPPAQARGLVAEVYAGLERDFGMLAPPIALHSPAPEVLAASWAMLRETLVSAGAVDRAAKEAVAMAVSQANACPYCVDVHVSALGAHSRLARTEADHAVLLAAVDWARAGTAEDTARGHPGAVGQGWAAEMIGTAVTFHYLNRMVNLFLPESPVPTGLPSSARVTALRLLGLFTLADTRAGREPAELLADAALPRDLAWARGSAAVATAFARAAAAIEVGGLRSVPASVRELVRARLDRWHGEPPGPSRAWASDAVAAVPEPDRAAGEFALVAALASYQVDDALVERVRDTGADDRALVEVAAWASLSAARRAGQWLAEGTHGEDRGTVLRHP</sequence>
<dbReference type="InterPro" id="IPR029032">
    <property type="entry name" value="AhpD-like"/>
</dbReference>